<dbReference type="EMBL" id="LR134533">
    <property type="protein sequence ID" value="VEJ50475.1"/>
    <property type="molecule type" value="Genomic_DNA"/>
</dbReference>
<organism evidence="1 2">
    <name type="scientific">Neisseria weaveri</name>
    <dbReference type="NCBI Taxonomy" id="28091"/>
    <lineage>
        <taxon>Bacteria</taxon>
        <taxon>Pseudomonadati</taxon>
        <taxon>Pseudomonadota</taxon>
        <taxon>Betaproteobacteria</taxon>
        <taxon>Neisseriales</taxon>
        <taxon>Neisseriaceae</taxon>
        <taxon>Neisseria</taxon>
    </lineage>
</organism>
<keyword evidence="2" id="KW-1185">Reference proteome</keyword>
<proteinExistence type="predicted"/>
<accession>A0A3S4Z399</accession>
<sequence length="55" mass="6200">MKAIPKTTKQIQVGIYDSLKAASKQVDMLLKRNGDLCVNIVRHGSKFQVNTVVWQ</sequence>
<dbReference type="KEGG" id="nwe:SAMEA3174300_1334"/>
<protein>
    <submittedName>
        <fullName evidence="1">Uncharacterized protein</fullName>
    </submittedName>
</protein>
<name>A0A3S4Z399_9NEIS</name>
<gene>
    <name evidence="1" type="ORF">NCTC12742_00709</name>
</gene>
<dbReference type="Proteomes" id="UP000272771">
    <property type="component" value="Chromosome"/>
</dbReference>
<dbReference type="RefSeq" id="WP_199900178.1">
    <property type="nucleotide sequence ID" value="NZ_POXF01000001.1"/>
</dbReference>
<evidence type="ECO:0000313" key="2">
    <source>
        <dbReference type="Proteomes" id="UP000272771"/>
    </source>
</evidence>
<evidence type="ECO:0000313" key="1">
    <source>
        <dbReference type="EMBL" id="VEJ50475.1"/>
    </source>
</evidence>
<dbReference type="AlphaFoldDB" id="A0A3S4Z399"/>
<reference evidence="1 2" key="1">
    <citation type="submission" date="2018-12" db="EMBL/GenBank/DDBJ databases">
        <authorList>
            <consortium name="Pathogen Informatics"/>
        </authorList>
    </citation>
    <scope>NUCLEOTIDE SEQUENCE [LARGE SCALE GENOMIC DNA]</scope>
    <source>
        <strain evidence="1 2">NCTC12742</strain>
    </source>
</reference>